<evidence type="ECO:0000313" key="2">
    <source>
        <dbReference type="EMBL" id="MYZ47867.1"/>
    </source>
</evidence>
<dbReference type="OrthoDB" id="9806457at2"/>
<dbReference type="GO" id="GO:0008233">
    <property type="term" value="F:peptidase activity"/>
    <property type="evidence" value="ECO:0007669"/>
    <property type="project" value="UniProtKB-KW"/>
</dbReference>
<dbReference type="Pfam" id="PF02190">
    <property type="entry name" value="LON_substr_bdg"/>
    <property type="match status" value="1"/>
</dbReference>
<proteinExistence type="predicted"/>
<dbReference type="PANTHER" id="PTHR46732">
    <property type="entry name" value="ATP-DEPENDENT PROTEASE LA (LON) DOMAIN PROTEIN"/>
    <property type="match status" value="1"/>
</dbReference>
<dbReference type="InterPro" id="IPR046336">
    <property type="entry name" value="Lon_prtase_N_sf"/>
</dbReference>
<protein>
    <submittedName>
        <fullName evidence="2">ATP-dependent protease</fullName>
    </submittedName>
</protein>
<dbReference type="Gene3D" id="2.30.130.40">
    <property type="entry name" value="LON domain-like"/>
    <property type="match status" value="1"/>
</dbReference>
<organism evidence="2 3">
    <name type="scientific">Propylenella binzhouense</name>
    <dbReference type="NCBI Taxonomy" id="2555902"/>
    <lineage>
        <taxon>Bacteria</taxon>
        <taxon>Pseudomonadati</taxon>
        <taxon>Pseudomonadota</taxon>
        <taxon>Alphaproteobacteria</taxon>
        <taxon>Hyphomicrobiales</taxon>
        <taxon>Propylenellaceae</taxon>
        <taxon>Propylenella</taxon>
    </lineage>
</organism>
<dbReference type="EMBL" id="SPKJ01000023">
    <property type="protein sequence ID" value="MYZ47867.1"/>
    <property type="molecule type" value="Genomic_DNA"/>
</dbReference>
<keyword evidence="2" id="KW-0378">Hydrolase</keyword>
<dbReference type="PANTHER" id="PTHR46732:SF8">
    <property type="entry name" value="ATP-DEPENDENT PROTEASE LA (LON) DOMAIN PROTEIN"/>
    <property type="match status" value="1"/>
</dbReference>
<dbReference type="SUPFAM" id="SSF88697">
    <property type="entry name" value="PUA domain-like"/>
    <property type="match status" value="1"/>
</dbReference>
<keyword evidence="3" id="KW-1185">Reference proteome</keyword>
<comment type="caution">
    <text evidence="2">The sequence shown here is derived from an EMBL/GenBank/DDBJ whole genome shotgun (WGS) entry which is preliminary data.</text>
</comment>
<name>A0A964T4P5_9HYPH</name>
<evidence type="ECO:0000259" key="1">
    <source>
        <dbReference type="PROSITE" id="PS51787"/>
    </source>
</evidence>
<evidence type="ECO:0000313" key="3">
    <source>
        <dbReference type="Proteomes" id="UP000773614"/>
    </source>
</evidence>
<keyword evidence="2" id="KW-0645">Protease</keyword>
<dbReference type="PROSITE" id="PS51787">
    <property type="entry name" value="LON_N"/>
    <property type="match status" value="1"/>
</dbReference>
<dbReference type="RefSeq" id="WP_161140248.1">
    <property type="nucleotide sequence ID" value="NZ_SPKJ01000023.1"/>
</dbReference>
<reference evidence="2" key="1">
    <citation type="submission" date="2019-03" db="EMBL/GenBank/DDBJ databases">
        <title>Afifella sp. nov., isolated from activated sludge.</title>
        <authorList>
            <person name="Li Q."/>
            <person name="Liu Y."/>
        </authorList>
    </citation>
    <scope>NUCLEOTIDE SEQUENCE</scope>
    <source>
        <strain evidence="2">L72</strain>
    </source>
</reference>
<feature type="domain" description="Lon N-terminal" evidence="1">
    <location>
        <begin position="18"/>
        <end position="212"/>
    </location>
</feature>
<dbReference type="InterPro" id="IPR015947">
    <property type="entry name" value="PUA-like_sf"/>
</dbReference>
<dbReference type="AlphaFoldDB" id="A0A964T4P5"/>
<dbReference type="Proteomes" id="UP000773614">
    <property type="component" value="Unassembled WGS sequence"/>
</dbReference>
<dbReference type="SMART" id="SM00464">
    <property type="entry name" value="LON"/>
    <property type="match status" value="1"/>
</dbReference>
<accession>A0A964T4P5</accession>
<gene>
    <name evidence="2" type="ORF">E4O86_09100</name>
</gene>
<dbReference type="GO" id="GO:0006508">
    <property type="term" value="P:proteolysis"/>
    <property type="evidence" value="ECO:0007669"/>
    <property type="project" value="UniProtKB-KW"/>
</dbReference>
<sequence length="222" mass="24330">MQAGNQRYDEPSDLPDVIPVFPLAGALLLPNGQLPLNIFEPRYVAMIDWVLGRDRIIGMIQPQLDQIANERDPDLCEIGCAGRIVQFSESGDGRYLVTLAGITRFKVVEEIEVETPFRQARVSTASFFDIAEPRQGEAGVDRKALLKTFRAYLDAHGLEADWESVNKASNASLVTALSMMSPWGPSEKQALLEAPDHARRAQTLIAITEIALAGGRASPSLQ</sequence>
<dbReference type="InterPro" id="IPR003111">
    <property type="entry name" value="Lon_prtase_N"/>
</dbReference>